<accession>A0A9Q8Q6M7</accession>
<proteinExistence type="predicted"/>
<dbReference type="OrthoDB" id="3431997at2759"/>
<dbReference type="EMBL" id="CP086354">
    <property type="protein sequence ID" value="UNI13318.1"/>
    <property type="molecule type" value="Genomic_DNA"/>
</dbReference>
<dbReference type="AlphaFoldDB" id="A0A9Q8Q6M7"/>
<sequence length="196" mass="22039">MPAYTFYSIARPHLNKWYTMKKNDGTELSLYIPTSRHQRDKDLLRLHTGKEVKGEILALAELPPNSVGTYRLVPGKSFEAAPTVAMSSDYRWGMMVPAGPGGAMVWKTFVWQKNRDRFAPTGKKGLDLVDVEKCEGCAMLDYDRLLGSLQLEVSWGDDFDLMVLMTFMAKYEQDRRNSQRGSSIDPVIFGGAAACM</sequence>
<dbReference type="RefSeq" id="XP_047836799.1">
    <property type="nucleotide sequence ID" value="XM_047980842.1"/>
</dbReference>
<reference evidence="1" key="1">
    <citation type="submission" date="2021-11" db="EMBL/GenBank/DDBJ databases">
        <title>Purpureocillium_takamizusanense_genome.</title>
        <authorList>
            <person name="Nguyen N.-H."/>
        </authorList>
    </citation>
    <scope>NUCLEOTIDE SEQUENCE</scope>
    <source>
        <strain evidence="1">PT3</strain>
    </source>
</reference>
<dbReference type="Proteomes" id="UP000829364">
    <property type="component" value="Chromosome 1"/>
</dbReference>
<organism evidence="1 2">
    <name type="scientific">Purpureocillium takamizusanense</name>
    <dbReference type="NCBI Taxonomy" id="2060973"/>
    <lineage>
        <taxon>Eukaryota</taxon>
        <taxon>Fungi</taxon>
        <taxon>Dikarya</taxon>
        <taxon>Ascomycota</taxon>
        <taxon>Pezizomycotina</taxon>
        <taxon>Sordariomycetes</taxon>
        <taxon>Hypocreomycetidae</taxon>
        <taxon>Hypocreales</taxon>
        <taxon>Ophiocordycipitaceae</taxon>
        <taxon>Purpureocillium</taxon>
    </lineage>
</organism>
<evidence type="ECO:0000313" key="1">
    <source>
        <dbReference type="EMBL" id="UNI13318.1"/>
    </source>
</evidence>
<name>A0A9Q8Q6M7_9HYPO</name>
<gene>
    <name evidence="1" type="ORF">JDV02_000074</name>
</gene>
<evidence type="ECO:0000313" key="2">
    <source>
        <dbReference type="Proteomes" id="UP000829364"/>
    </source>
</evidence>
<protein>
    <submittedName>
        <fullName evidence="1">Uncharacterized protein</fullName>
    </submittedName>
</protein>
<keyword evidence="2" id="KW-1185">Reference proteome</keyword>
<dbReference type="GeneID" id="72062041"/>
<dbReference type="KEGG" id="ptkz:JDV02_000074"/>